<evidence type="ECO:0000313" key="2">
    <source>
        <dbReference type="EMBL" id="MCT8336633.1"/>
    </source>
</evidence>
<reference evidence="2" key="1">
    <citation type="submission" date="2019-06" db="EMBL/GenBank/DDBJ databases">
        <title>Methanoculleus strain from Tamsui River, Taipei, Taiwan.</title>
        <authorList>
            <person name="You Y.-T."/>
            <person name="Chen S.-C."/>
            <person name="Lai S.-J."/>
            <person name="Lee Y.-C."/>
            <person name="Lai M.-C."/>
        </authorList>
    </citation>
    <scope>NUCLEOTIDE SEQUENCE</scope>
    <source>
        <strain evidence="2">Afa-1</strain>
    </source>
</reference>
<dbReference type="EMBL" id="VHLL01000002">
    <property type="protein sequence ID" value="MCT8336633.1"/>
    <property type="molecule type" value="Genomic_DNA"/>
</dbReference>
<evidence type="ECO:0000256" key="1">
    <source>
        <dbReference type="SAM" id="MobiDB-lite"/>
    </source>
</evidence>
<dbReference type="RefSeq" id="WP_261596699.1">
    <property type="nucleotide sequence ID" value="NZ_VHLL01000002.1"/>
</dbReference>
<sequence length="91" mass="10160">MHVGEVRRSRPRPTATHARGRRPGSASRRLPGGGYPGITRQNYLDCDEEIAERAVGIVKEPVESGKIPEERIDESCGRILRLKMEHLDGMP</sequence>
<dbReference type="Proteomes" id="UP001065682">
    <property type="component" value="Unassembled WGS sequence"/>
</dbReference>
<gene>
    <name evidence="2" type="ORF">FKB36_03760</name>
</gene>
<protein>
    <submittedName>
        <fullName evidence="2">Uncharacterized protein</fullName>
    </submittedName>
</protein>
<keyword evidence="3" id="KW-1185">Reference proteome</keyword>
<dbReference type="InterPro" id="IPR036962">
    <property type="entry name" value="Glyco_hydro_3_N_sf"/>
</dbReference>
<dbReference type="Gene3D" id="3.20.20.300">
    <property type="entry name" value="Glycoside hydrolase, family 3, N-terminal domain"/>
    <property type="match status" value="1"/>
</dbReference>
<name>A0A9E4ZJC6_9EURY</name>
<dbReference type="GO" id="GO:0004553">
    <property type="term" value="F:hydrolase activity, hydrolyzing O-glycosyl compounds"/>
    <property type="evidence" value="ECO:0007669"/>
    <property type="project" value="InterPro"/>
</dbReference>
<dbReference type="AlphaFoldDB" id="A0A9E4ZJC6"/>
<dbReference type="GO" id="GO:0005975">
    <property type="term" value="P:carbohydrate metabolic process"/>
    <property type="evidence" value="ECO:0007669"/>
    <property type="project" value="InterPro"/>
</dbReference>
<comment type="caution">
    <text evidence="2">The sequence shown here is derived from an EMBL/GenBank/DDBJ whole genome shotgun (WGS) entry which is preliminary data.</text>
</comment>
<organism evidence="2 3">
    <name type="scientific">Methanoculleus formosensis</name>
    <dbReference type="NCBI Taxonomy" id="2590886"/>
    <lineage>
        <taxon>Archaea</taxon>
        <taxon>Methanobacteriati</taxon>
        <taxon>Methanobacteriota</taxon>
        <taxon>Stenosarchaea group</taxon>
        <taxon>Methanomicrobia</taxon>
        <taxon>Methanomicrobiales</taxon>
        <taxon>Methanomicrobiaceae</taxon>
        <taxon>Methanoculleus</taxon>
    </lineage>
</organism>
<feature type="region of interest" description="Disordered" evidence="1">
    <location>
        <begin position="1"/>
        <end position="41"/>
    </location>
</feature>
<accession>A0A9E4ZJC6</accession>
<evidence type="ECO:0000313" key="3">
    <source>
        <dbReference type="Proteomes" id="UP001065682"/>
    </source>
</evidence>
<proteinExistence type="predicted"/>